<dbReference type="SUPFAM" id="SSF103657">
    <property type="entry name" value="BAR/IMD domain-like"/>
    <property type="match status" value="1"/>
</dbReference>
<dbReference type="FunFam" id="1.10.555.10:FF:000001">
    <property type="entry name" value="Rho GTPase activating protein 44"/>
    <property type="match status" value="1"/>
</dbReference>
<dbReference type="GO" id="GO:0032956">
    <property type="term" value="P:regulation of actin cytoskeleton organization"/>
    <property type="evidence" value="ECO:0007669"/>
    <property type="project" value="TreeGrafter"/>
</dbReference>
<reference evidence="9" key="1">
    <citation type="submission" date="2022-03" db="EMBL/GenBank/DDBJ databases">
        <authorList>
            <person name="Martin C."/>
        </authorList>
    </citation>
    <scope>NUCLEOTIDE SEQUENCE</scope>
</reference>
<evidence type="ECO:0000256" key="1">
    <source>
        <dbReference type="ARBA" id="ARBA00004514"/>
    </source>
</evidence>
<feature type="coiled-coil region" evidence="5">
    <location>
        <begin position="139"/>
        <end position="202"/>
    </location>
</feature>
<dbReference type="SUPFAM" id="SSF48350">
    <property type="entry name" value="GTPase activation domain, GAP"/>
    <property type="match status" value="1"/>
</dbReference>
<evidence type="ECO:0000259" key="8">
    <source>
        <dbReference type="PROSITE" id="PS51021"/>
    </source>
</evidence>
<dbReference type="PANTHER" id="PTHR14130">
    <property type="entry name" value="3BP-1 RELATED RHOGAP"/>
    <property type="match status" value="1"/>
</dbReference>
<comment type="subcellular location">
    <subcellularLocation>
        <location evidence="1">Cytoplasm</location>
        <location evidence="1">Cytosol</location>
    </subcellularLocation>
</comment>
<dbReference type="Pfam" id="PF00620">
    <property type="entry name" value="RhoGAP"/>
    <property type="match status" value="1"/>
</dbReference>
<feature type="domain" description="Rho-GAP" evidence="7">
    <location>
        <begin position="261"/>
        <end position="447"/>
    </location>
</feature>
<comment type="caution">
    <text evidence="9">The sequence shown here is derived from an EMBL/GenBank/DDBJ whole genome shotgun (WGS) entry which is preliminary data.</text>
</comment>
<evidence type="ECO:0000256" key="5">
    <source>
        <dbReference type="SAM" id="Coils"/>
    </source>
</evidence>
<dbReference type="InterPro" id="IPR008936">
    <property type="entry name" value="Rho_GTPase_activation_prot"/>
</dbReference>
<evidence type="ECO:0000313" key="9">
    <source>
        <dbReference type="EMBL" id="CAH1795003.1"/>
    </source>
</evidence>
<dbReference type="GO" id="GO:0005829">
    <property type="term" value="C:cytosol"/>
    <property type="evidence" value="ECO:0007669"/>
    <property type="project" value="UniProtKB-SubCell"/>
</dbReference>
<feature type="compositionally biased region" description="Pro residues" evidence="6">
    <location>
        <begin position="619"/>
        <end position="629"/>
    </location>
</feature>
<dbReference type="Gene3D" id="1.20.1270.60">
    <property type="entry name" value="Arfaptin homology (AH) domain/BAR domain"/>
    <property type="match status" value="1"/>
</dbReference>
<evidence type="ECO:0000313" key="10">
    <source>
        <dbReference type="Proteomes" id="UP000749559"/>
    </source>
</evidence>
<dbReference type="PROSITE" id="PS51021">
    <property type="entry name" value="BAR"/>
    <property type="match status" value="1"/>
</dbReference>
<dbReference type="InterPro" id="IPR047165">
    <property type="entry name" value="RHG17/44/SH3BP1-like"/>
</dbReference>
<dbReference type="OrthoDB" id="19923at2759"/>
<feature type="compositionally biased region" description="Pro residues" evidence="6">
    <location>
        <begin position="640"/>
        <end position="651"/>
    </location>
</feature>
<dbReference type="FunFam" id="1.20.1270.60:FF:000053">
    <property type="entry name" value="SH3 domain-binding protein 1"/>
    <property type="match status" value="1"/>
</dbReference>
<dbReference type="EMBL" id="CAIIXF020000009">
    <property type="protein sequence ID" value="CAH1795003.1"/>
    <property type="molecule type" value="Genomic_DNA"/>
</dbReference>
<evidence type="ECO:0000256" key="3">
    <source>
        <dbReference type="ARBA" id="ARBA00022490"/>
    </source>
</evidence>
<dbReference type="AlphaFoldDB" id="A0A8S4PN22"/>
<dbReference type="CDD" id="cd07595">
    <property type="entry name" value="BAR_RhoGAP_Rich-like"/>
    <property type="match status" value="1"/>
</dbReference>
<protein>
    <submittedName>
        <fullName evidence="9">Uncharacterized protein</fullName>
    </submittedName>
</protein>
<evidence type="ECO:0000256" key="4">
    <source>
        <dbReference type="ARBA" id="ARBA00022553"/>
    </source>
</evidence>
<dbReference type="InterPro" id="IPR000198">
    <property type="entry name" value="RhoGAP_dom"/>
</dbReference>
<dbReference type="Pfam" id="PF03114">
    <property type="entry name" value="BAR"/>
    <property type="match status" value="1"/>
</dbReference>
<dbReference type="SMART" id="SM00324">
    <property type="entry name" value="RhoGAP"/>
    <property type="match status" value="1"/>
</dbReference>
<feature type="region of interest" description="Disordered" evidence="6">
    <location>
        <begin position="451"/>
        <end position="697"/>
    </location>
</feature>
<dbReference type="GO" id="GO:0035020">
    <property type="term" value="P:regulation of Rac protein signal transduction"/>
    <property type="evidence" value="ECO:0007669"/>
    <property type="project" value="TreeGrafter"/>
</dbReference>
<sequence>MLKKDWKKNLLRVKQIADQKVGWAEKSTVLSDDLVSLEKRVDLIKQVCQNFTKKVQGCIQGQGQDVEKRLKKIPEMQLSHNMIESSSLVGPDSLMGPILELGGKAEGSLGRECLQFEMEIEEFVLVPLQSLLENDIPQINRLRKQLSKLTLDMDSARGRYQGAQRQSVAADSKSQASAAAKADNIKDEVEDATTRVEQCRDALATEMYHFVSKEKEYCKRLVKLVEVQAEYYRKALQSLEDILPEMNSHIDHYEHIPVYGVPIEEHLAVSNREVAYVLEECVCTLLEIGMEEEGLFRIAGGASKVKKLKAAFDAGMVDMGEYIHDVHSIAGSLKQYLRELPEPLMTYDLYGEWMQAASLSNEQRLQALWVVANKLPATNYNNLRYLIKFLSRLSENSDVNKMTPSNISIVIGPNLMWARDQDGPNIRTTGSMSAIIESFIQHADWFFPGEIDFGGATTPGPSTPSSQHSPAEQRTDTGSVQTTHNSGAGSGHSPQNSLTVHSPQLLQTGASPSPKQQRKSSKLKPAPLPPVDRTTQPERPPIAKTLSHEPPCTEGLLIGNLNPVERSKSDVSHSESPLIDISDTPQVQVASPHEGPPDRPPIPNRPSLSEKPHMHVQPPERPLGRPPVPTQAHVPHPERPLGPPPDKPSSPPSLGTPEGDKPLPVPPPPARKSSHKPNKPPPPPPGKICNDDEITSL</sequence>
<proteinExistence type="predicted"/>
<dbReference type="GO" id="GO:0007165">
    <property type="term" value="P:signal transduction"/>
    <property type="evidence" value="ECO:0007669"/>
    <property type="project" value="InterPro"/>
</dbReference>
<dbReference type="InterPro" id="IPR027267">
    <property type="entry name" value="AH/BAR_dom_sf"/>
</dbReference>
<feature type="compositionally biased region" description="Polar residues" evidence="6">
    <location>
        <begin position="459"/>
        <end position="510"/>
    </location>
</feature>
<dbReference type="Proteomes" id="UP000749559">
    <property type="component" value="Unassembled WGS sequence"/>
</dbReference>
<name>A0A8S4PN22_OWEFU</name>
<evidence type="ECO:0000256" key="2">
    <source>
        <dbReference type="ARBA" id="ARBA00022468"/>
    </source>
</evidence>
<keyword evidence="10" id="KW-1185">Reference proteome</keyword>
<evidence type="ECO:0000256" key="6">
    <source>
        <dbReference type="SAM" id="MobiDB-lite"/>
    </source>
</evidence>
<dbReference type="InterPro" id="IPR004148">
    <property type="entry name" value="BAR_dom"/>
</dbReference>
<dbReference type="Gene3D" id="1.10.555.10">
    <property type="entry name" value="Rho GTPase activation protein"/>
    <property type="match status" value="1"/>
</dbReference>
<gene>
    <name evidence="9" type="ORF">OFUS_LOCUS19603</name>
</gene>
<dbReference type="GO" id="GO:0005096">
    <property type="term" value="F:GTPase activator activity"/>
    <property type="evidence" value="ECO:0007669"/>
    <property type="project" value="UniProtKB-KW"/>
</dbReference>
<keyword evidence="4" id="KW-0597">Phosphoprotein</keyword>
<feature type="domain" description="BAR" evidence="8">
    <location>
        <begin position="19"/>
        <end position="255"/>
    </location>
</feature>
<accession>A0A8S4PN22</accession>
<keyword evidence="5" id="KW-0175">Coiled coil</keyword>
<dbReference type="PROSITE" id="PS50238">
    <property type="entry name" value="RHOGAP"/>
    <property type="match status" value="1"/>
</dbReference>
<evidence type="ECO:0000259" key="7">
    <source>
        <dbReference type="PROSITE" id="PS50238"/>
    </source>
</evidence>
<dbReference type="PANTHER" id="PTHR14130:SF14">
    <property type="entry name" value="RHO GTPASE-ACTIVATING PROTEIN 92B"/>
    <property type="match status" value="1"/>
</dbReference>
<keyword evidence="3" id="KW-0963">Cytoplasm</keyword>
<dbReference type="SMART" id="SM00721">
    <property type="entry name" value="BAR"/>
    <property type="match status" value="1"/>
</dbReference>
<organism evidence="9 10">
    <name type="scientific">Owenia fusiformis</name>
    <name type="common">Polychaete worm</name>
    <dbReference type="NCBI Taxonomy" id="6347"/>
    <lineage>
        <taxon>Eukaryota</taxon>
        <taxon>Metazoa</taxon>
        <taxon>Spiralia</taxon>
        <taxon>Lophotrochozoa</taxon>
        <taxon>Annelida</taxon>
        <taxon>Polychaeta</taxon>
        <taxon>Sedentaria</taxon>
        <taxon>Canalipalpata</taxon>
        <taxon>Sabellida</taxon>
        <taxon>Oweniida</taxon>
        <taxon>Oweniidae</taxon>
        <taxon>Owenia</taxon>
    </lineage>
</organism>
<keyword evidence="2" id="KW-0343">GTPase activation</keyword>